<evidence type="ECO:0000256" key="1">
    <source>
        <dbReference type="ARBA" id="ARBA00009800"/>
    </source>
</evidence>
<keyword evidence="3" id="KW-1185">Reference proteome</keyword>
<dbReference type="Pfam" id="PF03662">
    <property type="entry name" value="Glyco_hydro_79n"/>
    <property type="match status" value="1"/>
</dbReference>
<keyword evidence="2" id="KW-0732">Signal</keyword>
<dbReference type="InterPro" id="IPR005199">
    <property type="entry name" value="Glyco_hydro_79"/>
</dbReference>
<sequence length="516" mass="58930">MRFLLVLLLTVMEFSSGLSNYTSVNLNLLLNSSKYYVDNLFVSMSMPHMNVRWRQMPYDHGGFRNLCKALAPTSIRAYFNPLFYKGKWVPEVTNVTTSTLQDVTVEIWERFYDFMKYIGWDLSIDFTNTHRTVTGRWDDRNAKAFLDYASKNEIPIPDFQLGNEPQNYRDRINYQPAPQLVQDYKDLQNLLKKYPMYSKSTLVGPETTTSTSPVFFKPFMAAGGCDVVDEIAFHQYYRSLYQKPTYADFLNITVMNWLNNHLHSLKSQIKSLGCDKPSRLSETSSIAGGLPGVADRFVAGFLWLDKLGLAALHGITRVYRFHLWGKSYSLFGGFVLAYPDYYLTLLFKRLVHGPVLNVSSDVLQVRAYANCVRPQEKYRIGAVVIYLLNTLEYPIKINIEQFSRHKVDVYWFTSAGNALISQYVKVNDVLMNSSGNQPTTFTPRNIDADDITMPGHSFGFIVIPEARSSVCTSNLSPVLILKTAASTNEASLNLQGLETSFLSLFMLMFAHTRFTY</sequence>
<accession>A0A9W2ZDC6</accession>
<organism evidence="3 4">
    <name type="scientific">Biomphalaria glabrata</name>
    <name type="common">Bloodfluke planorb</name>
    <name type="synonym">Freshwater snail</name>
    <dbReference type="NCBI Taxonomy" id="6526"/>
    <lineage>
        <taxon>Eukaryota</taxon>
        <taxon>Metazoa</taxon>
        <taxon>Spiralia</taxon>
        <taxon>Lophotrochozoa</taxon>
        <taxon>Mollusca</taxon>
        <taxon>Gastropoda</taxon>
        <taxon>Heterobranchia</taxon>
        <taxon>Euthyneura</taxon>
        <taxon>Panpulmonata</taxon>
        <taxon>Hygrophila</taxon>
        <taxon>Lymnaeoidea</taxon>
        <taxon>Planorbidae</taxon>
        <taxon>Biomphalaria</taxon>
    </lineage>
</organism>
<protein>
    <submittedName>
        <fullName evidence="4">Heparanase-like</fullName>
    </submittedName>
</protein>
<dbReference type="AlphaFoldDB" id="A0A9W2ZDC6"/>
<reference evidence="4" key="1">
    <citation type="submission" date="2025-08" db="UniProtKB">
        <authorList>
            <consortium name="RefSeq"/>
        </authorList>
    </citation>
    <scope>IDENTIFICATION</scope>
</reference>
<dbReference type="GO" id="GO:0016798">
    <property type="term" value="F:hydrolase activity, acting on glycosyl bonds"/>
    <property type="evidence" value="ECO:0007669"/>
    <property type="project" value="InterPro"/>
</dbReference>
<name>A0A9W2ZDC6_BIOGL</name>
<dbReference type="Proteomes" id="UP001165740">
    <property type="component" value="Chromosome 18"/>
</dbReference>
<dbReference type="GO" id="GO:0031012">
    <property type="term" value="C:extracellular matrix"/>
    <property type="evidence" value="ECO:0007669"/>
    <property type="project" value="TreeGrafter"/>
</dbReference>
<evidence type="ECO:0000313" key="4">
    <source>
        <dbReference type="RefSeq" id="XP_055873075.1"/>
    </source>
</evidence>
<dbReference type="PANTHER" id="PTHR46145:SF4">
    <property type="entry name" value="HEPARANASE"/>
    <property type="match status" value="1"/>
</dbReference>
<dbReference type="GO" id="GO:0016020">
    <property type="term" value="C:membrane"/>
    <property type="evidence" value="ECO:0007669"/>
    <property type="project" value="InterPro"/>
</dbReference>
<feature type="chain" id="PRO_5040903429" evidence="2">
    <location>
        <begin position="20"/>
        <end position="516"/>
    </location>
</feature>
<gene>
    <name evidence="4" type="primary">LOC106060146</name>
</gene>
<proteinExistence type="inferred from homology"/>
<dbReference type="RefSeq" id="XP_055873075.1">
    <property type="nucleotide sequence ID" value="XM_056017100.1"/>
</dbReference>
<dbReference type="OMA" id="VRAYANC"/>
<dbReference type="PANTHER" id="PTHR46145">
    <property type="entry name" value="HEPARANASE"/>
    <property type="match status" value="1"/>
</dbReference>
<dbReference type="Gene3D" id="3.20.20.80">
    <property type="entry name" value="Glycosidases"/>
    <property type="match status" value="1"/>
</dbReference>
<dbReference type="GeneID" id="106060146"/>
<dbReference type="OrthoDB" id="10066041at2759"/>
<dbReference type="GO" id="GO:0005615">
    <property type="term" value="C:extracellular space"/>
    <property type="evidence" value="ECO:0007669"/>
    <property type="project" value="TreeGrafter"/>
</dbReference>
<comment type="similarity">
    <text evidence="1">Belongs to the glycosyl hydrolase 79 family.</text>
</comment>
<feature type="signal peptide" evidence="2">
    <location>
        <begin position="1"/>
        <end position="19"/>
    </location>
</feature>
<evidence type="ECO:0000313" key="3">
    <source>
        <dbReference type="Proteomes" id="UP001165740"/>
    </source>
</evidence>
<dbReference type="InterPro" id="IPR017853">
    <property type="entry name" value="GH"/>
</dbReference>
<evidence type="ECO:0000256" key="2">
    <source>
        <dbReference type="SAM" id="SignalP"/>
    </source>
</evidence>
<dbReference type="SUPFAM" id="SSF51445">
    <property type="entry name" value="(Trans)glycosidases"/>
    <property type="match status" value="1"/>
</dbReference>